<gene>
    <name evidence="2" type="ORF">APLA_LOCUS17490</name>
</gene>
<dbReference type="OrthoDB" id="10057959at2759"/>
<proteinExistence type="predicted"/>
<comment type="caution">
    <text evidence="2">The sequence shown here is derived from an EMBL/GenBank/DDBJ whole genome shotgun (WGS) entry which is preliminary data.</text>
</comment>
<accession>A0A8S1BKR5</accession>
<protein>
    <recommendedName>
        <fullName evidence="1">PiggyBac transposable element-derived protein domain-containing protein</fullName>
    </recommendedName>
</protein>
<dbReference type="EMBL" id="CADEBC010000768">
    <property type="protein sequence ID" value="CAB3260710.1"/>
    <property type="molecule type" value="Genomic_DNA"/>
</dbReference>
<dbReference type="Pfam" id="PF13843">
    <property type="entry name" value="DDE_Tnp_1_7"/>
    <property type="match status" value="1"/>
</dbReference>
<dbReference type="PANTHER" id="PTHR46599">
    <property type="entry name" value="PIGGYBAC TRANSPOSABLE ELEMENT-DERIVED PROTEIN 4"/>
    <property type="match status" value="1"/>
</dbReference>
<evidence type="ECO:0000313" key="2">
    <source>
        <dbReference type="EMBL" id="CAB3260710.1"/>
    </source>
</evidence>
<evidence type="ECO:0000313" key="3">
    <source>
        <dbReference type="Proteomes" id="UP000494106"/>
    </source>
</evidence>
<evidence type="ECO:0000259" key="1">
    <source>
        <dbReference type="Pfam" id="PF13843"/>
    </source>
</evidence>
<dbReference type="InterPro" id="IPR029526">
    <property type="entry name" value="PGBD"/>
</dbReference>
<dbReference type="AlphaFoldDB" id="A0A8S1BKR5"/>
<name>A0A8S1BKR5_ARCPL</name>
<keyword evidence="3" id="KW-1185">Reference proteome</keyword>
<sequence>MLVAFRGRCKFRQYIPSKPAKYGLKIIALVDAKTFYITNLEIYAGKQPDGPYAKSNKPFDVVDRIVQPVSKTNRNITFDNWFTSYELVLHLLKEHQLTSVGTVRKNKMQIPPEFTRTRGKEIYSSTFGFEKDVTIVSHSPKKKSSPTYVIFTSQWTN</sequence>
<feature type="domain" description="PiggyBac transposable element-derived protein" evidence="1">
    <location>
        <begin position="1"/>
        <end position="144"/>
    </location>
</feature>
<organism evidence="2 3">
    <name type="scientific">Arctia plantaginis</name>
    <name type="common">Wood tiger moth</name>
    <name type="synonym">Phalaena plantaginis</name>
    <dbReference type="NCBI Taxonomy" id="874455"/>
    <lineage>
        <taxon>Eukaryota</taxon>
        <taxon>Metazoa</taxon>
        <taxon>Ecdysozoa</taxon>
        <taxon>Arthropoda</taxon>
        <taxon>Hexapoda</taxon>
        <taxon>Insecta</taxon>
        <taxon>Pterygota</taxon>
        <taxon>Neoptera</taxon>
        <taxon>Endopterygota</taxon>
        <taxon>Lepidoptera</taxon>
        <taxon>Glossata</taxon>
        <taxon>Ditrysia</taxon>
        <taxon>Noctuoidea</taxon>
        <taxon>Erebidae</taxon>
        <taxon>Arctiinae</taxon>
        <taxon>Arctia</taxon>
    </lineage>
</organism>
<dbReference type="PANTHER" id="PTHR46599:SF6">
    <property type="entry name" value="DUAL SPECIFICITY PHOSPHATASE 26"/>
    <property type="match status" value="1"/>
</dbReference>
<reference evidence="2 3" key="1">
    <citation type="submission" date="2020-04" db="EMBL/GenBank/DDBJ databases">
        <authorList>
            <person name="Wallbank WR R."/>
            <person name="Pardo Diaz C."/>
            <person name="Kozak K."/>
            <person name="Martin S."/>
            <person name="Jiggins C."/>
            <person name="Moest M."/>
            <person name="Warren A I."/>
            <person name="Byers J.R.P. K."/>
            <person name="Montejo-Kovacevich G."/>
            <person name="Yen C E."/>
        </authorList>
    </citation>
    <scope>NUCLEOTIDE SEQUENCE [LARGE SCALE GENOMIC DNA]</scope>
</reference>
<dbReference type="Proteomes" id="UP000494106">
    <property type="component" value="Unassembled WGS sequence"/>
</dbReference>